<gene>
    <name evidence="2" type="ORF">QE152_g31372</name>
</gene>
<proteinExistence type="predicted"/>
<dbReference type="PANTHER" id="PTHR47272:SF2">
    <property type="entry name" value="PIGGYBAC TRANSPOSABLE ELEMENT-DERIVED PROTEIN 3-LIKE"/>
    <property type="match status" value="1"/>
</dbReference>
<feature type="domain" description="PiggyBac transposable element-derived protein" evidence="1">
    <location>
        <begin position="148"/>
        <end position="197"/>
    </location>
</feature>
<protein>
    <submittedName>
        <fullName evidence="2">Transposase IS4</fullName>
    </submittedName>
</protein>
<evidence type="ECO:0000313" key="2">
    <source>
        <dbReference type="EMBL" id="KAK9696763.1"/>
    </source>
</evidence>
<reference evidence="2 3" key="1">
    <citation type="journal article" date="2024" name="BMC Genomics">
        <title>De novo assembly and annotation of Popillia japonica's genome with initial clues to its potential as an invasive pest.</title>
        <authorList>
            <person name="Cucini C."/>
            <person name="Boschi S."/>
            <person name="Funari R."/>
            <person name="Cardaioli E."/>
            <person name="Iannotti N."/>
            <person name="Marturano G."/>
            <person name="Paoli F."/>
            <person name="Bruttini M."/>
            <person name="Carapelli A."/>
            <person name="Frati F."/>
            <person name="Nardi F."/>
        </authorList>
    </citation>
    <scope>NUCLEOTIDE SEQUENCE [LARGE SCALE GENOMIC DNA]</scope>
    <source>
        <strain evidence="2">DMR45628</strain>
    </source>
</reference>
<evidence type="ECO:0000313" key="3">
    <source>
        <dbReference type="Proteomes" id="UP001458880"/>
    </source>
</evidence>
<dbReference type="PANTHER" id="PTHR47272">
    <property type="entry name" value="DDE_TNP_1_7 DOMAIN-CONTAINING PROTEIN"/>
    <property type="match status" value="1"/>
</dbReference>
<sequence>MTRCPIPSNLTSCSVEDTPSLAERVPYFCNSPCAKYLRNINNFAQLVSSGRSFFDESDVDDNILCETEEDEDDCGVNQQGLGTYQNQILGTESEDDQANESSDDDLPLINLLPSGKKRKWKRTTFHPQIERYQPTVQIPLPPDSISEPIHYFVRYLDDKFFESMALYTNMKEVKKTGKSLETGACELKKFFACCMLIVPRRAGSNTEKTVQRQEFQEKIAASGVPRKDILDYLGFKFSLAKSLLYSKKVITINQDSDVSEEEECDETSVKRRKILPVPDKRLRKQDAKHLPEIMSEKQKSRSKCRYQGCKGLTFTKCTGCNMFLCCSMNKNQDQNADIKGAKD</sequence>
<evidence type="ECO:0000259" key="1">
    <source>
        <dbReference type="Pfam" id="PF13843"/>
    </source>
</evidence>
<dbReference type="AlphaFoldDB" id="A0AAW1J160"/>
<dbReference type="Proteomes" id="UP001458880">
    <property type="component" value="Unassembled WGS sequence"/>
</dbReference>
<organism evidence="2 3">
    <name type="scientific">Popillia japonica</name>
    <name type="common">Japanese beetle</name>
    <dbReference type="NCBI Taxonomy" id="7064"/>
    <lineage>
        <taxon>Eukaryota</taxon>
        <taxon>Metazoa</taxon>
        <taxon>Ecdysozoa</taxon>
        <taxon>Arthropoda</taxon>
        <taxon>Hexapoda</taxon>
        <taxon>Insecta</taxon>
        <taxon>Pterygota</taxon>
        <taxon>Neoptera</taxon>
        <taxon>Endopterygota</taxon>
        <taxon>Coleoptera</taxon>
        <taxon>Polyphaga</taxon>
        <taxon>Scarabaeiformia</taxon>
        <taxon>Scarabaeidae</taxon>
        <taxon>Rutelinae</taxon>
        <taxon>Popillia</taxon>
    </lineage>
</organism>
<name>A0AAW1J160_POPJA</name>
<dbReference type="InterPro" id="IPR029526">
    <property type="entry name" value="PGBD"/>
</dbReference>
<keyword evidence="3" id="KW-1185">Reference proteome</keyword>
<dbReference type="EMBL" id="JASPKY010000443">
    <property type="protein sequence ID" value="KAK9696763.1"/>
    <property type="molecule type" value="Genomic_DNA"/>
</dbReference>
<dbReference type="Pfam" id="PF13843">
    <property type="entry name" value="DDE_Tnp_1_7"/>
    <property type="match status" value="1"/>
</dbReference>
<comment type="caution">
    <text evidence="2">The sequence shown here is derived from an EMBL/GenBank/DDBJ whole genome shotgun (WGS) entry which is preliminary data.</text>
</comment>
<accession>A0AAW1J160</accession>